<dbReference type="PATRIC" id="fig|1348663.4.peg.2705"/>
<proteinExistence type="predicted"/>
<dbReference type="RefSeq" id="WP_051653024.1">
    <property type="nucleotide sequence ID" value="NZ_KK853997.1"/>
</dbReference>
<protein>
    <submittedName>
        <fullName evidence="1">Uncharacterized protein</fullName>
    </submittedName>
</protein>
<dbReference type="EMBL" id="JNBY01000083">
    <property type="protein sequence ID" value="KDN85573.1"/>
    <property type="molecule type" value="Genomic_DNA"/>
</dbReference>
<name>A0A066YVK1_9ACTN</name>
<dbReference type="eggNOG" id="COG3385">
    <property type="taxonomic scope" value="Bacteria"/>
</dbReference>
<gene>
    <name evidence="1" type="ORF">KCH_28040</name>
</gene>
<dbReference type="AlphaFoldDB" id="A0A066YVK1"/>
<keyword evidence="2" id="KW-1185">Reference proteome</keyword>
<dbReference type="HOGENOM" id="CLU_2154984_0_0_11"/>
<organism evidence="1 2">
    <name type="scientific">Kitasatospora cheerisanensis KCTC 2395</name>
    <dbReference type="NCBI Taxonomy" id="1348663"/>
    <lineage>
        <taxon>Bacteria</taxon>
        <taxon>Bacillati</taxon>
        <taxon>Actinomycetota</taxon>
        <taxon>Actinomycetes</taxon>
        <taxon>Kitasatosporales</taxon>
        <taxon>Streptomycetaceae</taxon>
        <taxon>Kitasatospora</taxon>
    </lineage>
</organism>
<comment type="caution">
    <text evidence="1">The sequence shown here is derived from an EMBL/GenBank/DDBJ whole genome shotgun (WGS) entry which is preliminary data.</text>
</comment>
<sequence>MRRPIAQLPAGAWPRDTLDQAAAHIAELTGLNARPGWPEGTRLLVRRERPSRRDEKKLTAFEKHIRWRYQITATNNRHMRCIAGSHQAQWLDALARAHAVVEDQVKANKAM</sequence>
<accession>A0A066YVK1</accession>
<evidence type="ECO:0000313" key="1">
    <source>
        <dbReference type="EMBL" id="KDN85573.1"/>
    </source>
</evidence>
<evidence type="ECO:0000313" key="2">
    <source>
        <dbReference type="Proteomes" id="UP000027178"/>
    </source>
</evidence>
<reference evidence="1 2" key="1">
    <citation type="submission" date="2014-05" db="EMBL/GenBank/DDBJ databases">
        <title>Draft Genome Sequence of Kitasatospora cheerisanensis KCTC 2395.</title>
        <authorList>
            <person name="Nam D.H."/>
        </authorList>
    </citation>
    <scope>NUCLEOTIDE SEQUENCE [LARGE SCALE GENOMIC DNA]</scope>
    <source>
        <strain evidence="1 2">KCTC 2395</strain>
    </source>
</reference>
<dbReference type="Proteomes" id="UP000027178">
    <property type="component" value="Unassembled WGS sequence"/>
</dbReference>